<evidence type="ECO:0000313" key="4">
    <source>
        <dbReference type="EMBL" id="CAF3865448.1"/>
    </source>
</evidence>
<feature type="region of interest" description="Disordered" evidence="1">
    <location>
        <begin position="700"/>
        <end position="722"/>
    </location>
</feature>
<dbReference type="InterPro" id="IPR013694">
    <property type="entry name" value="VIT"/>
</dbReference>
<dbReference type="InterPro" id="IPR036465">
    <property type="entry name" value="vWFA_dom_sf"/>
</dbReference>
<evidence type="ECO:0000259" key="2">
    <source>
        <dbReference type="PROSITE" id="PS50234"/>
    </source>
</evidence>
<accession>A0A819FBX7</accession>
<evidence type="ECO:0008006" key="6">
    <source>
        <dbReference type="Google" id="ProtNLM"/>
    </source>
</evidence>
<dbReference type="PANTHER" id="PTHR45737">
    <property type="entry name" value="VON WILLEBRAND FACTOR A DOMAIN-CONTAINING PROTEIN 5A"/>
    <property type="match status" value="1"/>
</dbReference>
<dbReference type="Pfam" id="PF13768">
    <property type="entry name" value="VWA_3"/>
    <property type="match status" value="1"/>
</dbReference>
<sequence>MLKVVSTSSRYSTERFIPLKNVAVQVNIHSFAAEVCIKQIFINSEELEAPIEAVYCFPIEEQAAIYGFEAILGDGRKIQAQIKEKKSAQREYCKALKQGHGAFLLEQDEKSNDIFTISVGSLKPQAKCEIEIRYVQELELIDDGQRIQFVLPTAIAPRYSSISAGDGHIKSPGTTTSKYVQSAPYTISFSCSIASLPIVSINSPSHPIQVTIESNDNQYPRMNASLVQENTHLDRDIILNMDLKQQEIHTYTLVEKQAIMVSLVPTLELCHTSNKMEQLNCEYIFVVDCSGSMAGENKIDYARQAMSIFIKSLPVGSYFNIFRFGSTYEQFNHNQITIEYNEESAKKATKYITNMKADLGGTELYSVLSHLQMTPPKTNYSRQIFLLTDGEIDDVDKVLRLCYSMSNTTRIFSFGLGSAPSRALVKGLARVTNGSFLFIPPNTHVDTAVARQLDKALQPCLVNLKIQCHFDNNELQNYRISPKNLPPISAKQRLNIYIMMPKCIEGTISGSIEFRTETDNILERVTFNETQPLSSLIATRLAAKSIITDLQTDDYNSKSSCQERFIEQQKADKKQELIDISIQHQILSPFTAFIGIETRTEQEIASSSGKMILREVPIEISDKKSLSIDYDAGEDDDDASADYDLSRVQEYCAITVCEEGAYSEEDVDCEEDVGYKEDVDCSEEFLETIPKSPILAEKEKFSQSEYSNSLPRDRKSRSRSRSPLLSIKRRCCKRRELSNSDDSQGLNDESLCNNQQKDDIESSDVIRQIINLQNFSGLWSINDLKQIMTLLQQSTVTTLLKNDDWEKILGDYETIDKNVILSMIIMCIFMKYFINDEPLWKPLMKKCAKAMENQLGKTEYNETTDKIKEVV</sequence>
<protein>
    <recommendedName>
        <fullName evidence="6">von Willebrand factor type A domain containing protein</fullName>
    </recommendedName>
</protein>
<dbReference type="SMART" id="SM00609">
    <property type="entry name" value="VIT"/>
    <property type="match status" value="1"/>
</dbReference>
<dbReference type="Pfam" id="PF08487">
    <property type="entry name" value="VIT"/>
    <property type="match status" value="1"/>
</dbReference>
<evidence type="ECO:0000259" key="3">
    <source>
        <dbReference type="PROSITE" id="PS51468"/>
    </source>
</evidence>
<dbReference type="SUPFAM" id="SSF53300">
    <property type="entry name" value="vWA-like"/>
    <property type="match status" value="1"/>
</dbReference>
<evidence type="ECO:0000313" key="5">
    <source>
        <dbReference type="Proteomes" id="UP000663881"/>
    </source>
</evidence>
<dbReference type="SMART" id="SM00327">
    <property type="entry name" value="VWA"/>
    <property type="match status" value="1"/>
</dbReference>
<dbReference type="PROSITE" id="PS50234">
    <property type="entry name" value="VWFA"/>
    <property type="match status" value="1"/>
</dbReference>
<evidence type="ECO:0000256" key="1">
    <source>
        <dbReference type="SAM" id="MobiDB-lite"/>
    </source>
</evidence>
<name>A0A819FBX7_9BILA</name>
<dbReference type="AlphaFoldDB" id="A0A819FBX7"/>
<comment type="caution">
    <text evidence="4">The sequence shown here is derived from an EMBL/GenBank/DDBJ whole genome shotgun (WGS) entry which is preliminary data.</text>
</comment>
<dbReference type="PANTHER" id="PTHR45737:SF6">
    <property type="entry name" value="VON WILLEBRAND FACTOR A DOMAIN-CONTAINING PROTEIN 5A"/>
    <property type="match status" value="1"/>
</dbReference>
<dbReference type="EMBL" id="CAJOAY010001612">
    <property type="protein sequence ID" value="CAF3865448.1"/>
    <property type="molecule type" value="Genomic_DNA"/>
</dbReference>
<feature type="domain" description="VWFA" evidence="2">
    <location>
        <begin position="282"/>
        <end position="457"/>
    </location>
</feature>
<dbReference type="Proteomes" id="UP000663881">
    <property type="component" value="Unassembled WGS sequence"/>
</dbReference>
<proteinExistence type="predicted"/>
<gene>
    <name evidence="4" type="ORF">OKA104_LOCUS22282</name>
</gene>
<dbReference type="Gene3D" id="3.40.50.410">
    <property type="entry name" value="von Willebrand factor, type A domain"/>
    <property type="match status" value="1"/>
</dbReference>
<dbReference type="PROSITE" id="PS51468">
    <property type="entry name" value="VIT"/>
    <property type="match status" value="1"/>
</dbReference>
<feature type="domain" description="VIT" evidence="3">
    <location>
        <begin position="3"/>
        <end position="136"/>
    </location>
</feature>
<reference evidence="4" key="1">
    <citation type="submission" date="2021-02" db="EMBL/GenBank/DDBJ databases">
        <authorList>
            <person name="Nowell W R."/>
        </authorList>
    </citation>
    <scope>NUCLEOTIDE SEQUENCE</scope>
</reference>
<organism evidence="4 5">
    <name type="scientific">Adineta steineri</name>
    <dbReference type="NCBI Taxonomy" id="433720"/>
    <lineage>
        <taxon>Eukaryota</taxon>
        <taxon>Metazoa</taxon>
        <taxon>Spiralia</taxon>
        <taxon>Gnathifera</taxon>
        <taxon>Rotifera</taxon>
        <taxon>Eurotatoria</taxon>
        <taxon>Bdelloidea</taxon>
        <taxon>Adinetida</taxon>
        <taxon>Adinetidae</taxon>
        <taxon>Adineta</taxon>
    </lineage>
</organism>
<dbReference type="InterPro" id="IPR002035">
    <property type="entry name" value="VWF_A"/>
</dbReference>